<keyword evidence="2" id="KW-1185">Reference proteome</keyword>
<organism evidence="1 2">
    <name type="scientific">Conchiformibius kuhniae</name>
    <dbReference type="NCBI Taxonomy" id="211502"/>
    <lineage>
        <taxon>Bacteria</taxon>
        <taxon>Pseudomonadati</taxon>
        <taxon>Pseudomonadota</taxon>
        <taxon>Betaproteobacteria</taxon>
        <taxon>Neisseriales</taxon>
        <taxon>Neisseriaceae</taxon>
        <taxon>Conchiformibius</taxon>
    </lineage>
</organism>
<reference evidence="1 2" key="1">
    <citation type="journal article" date="2022" name="Res Sq">
        <title>Evolution of multicellular longitudinally dividing oral cavity symbionts (Neisseriaceae).</title>
        <authorList>
            <person name="Nyongesa S."/>
            <person name="Weber P."/>
            <person name="Bernet E."/>
            <person name="Pullido F."/>
            <person name="Nieckarz M."/>
            <person name="Delaby M."/>
            <person name="Nieves C."/>
            <person name="Viehboeck T."/>
            <person name="Krause N."/>
            <person name="Rivera-Millot A."/>
            <person name="Nakamura A."/>
            <person name="Vischer N."/>
            <person name="VanNieuwenhze M."/>
            <person name="Brun Y."/>
            <person name="Cava F."/>
            <person name="Bulgheresi S."/>
            <person name="Veyrier F."/>
        </authorList>
    </citation>
    <scope>NUCLEOTIDE SEQUENCE [LARGE SCALE GENOMIC DNA]</scope>
    <source>
        <strain evidence="1 2">17694</strain>
    </source>
</reference>
<protein>
    <submittedName>
        <fullName evidence="1">Uncharacterized protein</fullName>
    </submittedName>
</protein>
<dbReference type="KEGG" id="ckh:LVJ77_11950"/>
<sequence>MFFNVCLDSRPRGHDGVVVFQSDDTNQAVNWYFQANYPHKIRKNIGATANFLKSLPRRHNRLPQKTAPPTPYRARACPPVSLFCKITGCLKNLSGSLFFYNLLNQQ</sequence>
<accession>A0ABD8B7J3</accession>
<dbReference type="EMBL" id="CP091521">
    <property type="protein sequence ID" value="XHH49973.1"/>
    <property type="molecule type" value="Genomic_DNA"/>
</dbReference>
<dbReference type="AlphaFoldDB" id="A0ABD8B7J3"/>
<gene>
    <name evidence="1" type="ORF">LVJ77_11950</name>
</gene>
<proteinExistence type="predicted"/>
<dbReference type="Proteomes" id="UP000831534">
    <property type="component" value="Chromosome"/>
</dbReference>
<evidence type="ECO:0000313" key="2">
    <source>
        <dbReference type="Proteomes" id="UP000831534"/>
    </source>
</evidence>
<name>A0ABD8B7J3_9NEIS</name>
<dbReference type="RefSeq" id="WP_156900740.1">
    <property type="nucleotide sequence ID" value="NZ_CP091521.1"/>
</dbReference>
<evidence type="ECO:0000313" key="1">
    <source>
        <dbReference type="EMBL" id="XHH49973.1"/>
    </source>
</evidence>